<evidence type="ECO:0000313" key="3">
    <source>
        <dbReference type="Proteomes" id="UP000249396"/>
    </source>
</evidence>
<gene>
    <name evidence="2" type="ORF">DM484_00200</name>
</gene>
<evidence type="ECO:0008006" key="4">
    <source>
        <dbReference type="Google" id="ProtNLM"/>
    </source>
</evidence>
<proteinExistence type="predicted"/>
<keyword evidence="1" id="KW-0812">Transmembrane</keyword>
<feature type="non-terminal residue" evidence="2">
    <location>
        <position position="147"/>
    </location>
</feature>
<sequence length="147" mass="15950">MRLNRKNEAPNANQSFDGTLIMAYRFAQGAWPFVWFFSKVGGFFAVLAVAQAQDLEPRAYANTPIGLNFLIVGYSYSQGGLSTDPSIPLQNAKLQTNSSVFAYARSMDVFGLSGKFDVILPTSWLSGSAQFAGQSVDRTTSGFGDPK</sequence>
<dbReference type="AlphaFoldDB" id="A0A2W4TK29"/>
<comment type="caution">
    <text evidence="2">The sequence shown here is derived from an EMBL/GenBank/DDBJ whole genome shotgun (WGS) entry which is preliminary data.</text>
</comment>
<keyword evidence="1" id="KW-1133">Transmembrane helix</keyword>
<name>A0A2W4TK29_9GAMM</name>
<organism evidence="2 3">
    <name type="scientific">Candidatus Methylumidiphilus alinenensis</name>
    <dbReference type="NCBI Taxonomy" id="2202197"/>
    <lineage>
        <taxon>Bacteria</taxon>
        <taxon>Pseudomonadati</taxon>
        <taxon>Pseudomonadota</taxon>
        <taxon>Gammaproteobacteria</taxon>
        <taxon>Methylococcales</taxon>
        <taxon>Candidatus Methylumidiphilus</taxon>
    </lineage>
</organism>
<evidence type="ECO:0000256" key="1">
    <source>
        <dbReference type="SAM" id="Phobius"/>
    </source>
</evidence>
<accession>A0A2W4TK29</accession>
<protein>
    <recommendedName>
        <fullName evidence="4">Transporter</fullName>
    </recommendedName>
</protein>
<dbReference type="Proteomes" id="UP000249396">
    <property type="component" value="Unassembled WGS sequence"/>
</dbReference>
<evidence type="ECO:0000313" key="2">
    <source>
        <dbReference type="EMBL" id="PZN87780.1"/>
    </source>
</evidence>
<feature type="transmembrane region" description="Helical" evidence="1">
    <location>
        <begin position="30"/>
        <end position="50"/>
    </location>
</feature>
<reference evidence="2 3" key="1">
    <citation type="journal article" date="2018" name="Aquat. Microb. Ecol.">
        <title>Gammaproteobacterial methanotrophs dominate.</title>
        <authorList>
            <person name="Rissanen A.J."/>
            <person name="Saarenheimo J."/>
            <person name="Tiirola M."/>
            <person name="Peura S."/>
            <person name="Aalto S.L."/>
            <person name="Karvinen A."/>
            <person name="Nykanen H."/>
        </authorList>
    </citation>
    <scope>NUCLEOTIDE SEQUENCE [LARGE SCALE GENOMIC DNA]</scope>
    <source>
        <strain evidence="2">AMbin10</strain>
    </source>
</reference>
<dbReference type="EMBL" id="QJPH01000025">
    <property type="protein sequence ID" value="PZN87780.1"/>
    <property type="molecule type" value="Genomic_DNA"/>
</dbReference>
<keyword evidence="1" id="KW-0472">Membrane</keyword>